<evidence type="ECO:0000313" key="2">
    <source>
        <dbReference type="EMBL" id="KAJ5223572.1"/>
    </source>
</evidence>
<keyword evidence="3" id="KW-1185">Reference proteome</keyword>
<evidence type="ECO:0000256" key="1">
    <source>
        <dbReference type="SAM" id="MobiDB-lite"/>
    </source>
</evidence>
<reference evidence="2" key="2">
    <citation type="journal article" date="2023" name="IMA Fungus">
        <title>Comparative genomic study of the Penicillium genus elucidates a diverse pangenome and 15 lateral gene transfer events.</title>
        <authorList>
            <person name="Petersen C."/>
            <person name="Sorensen T."/>
            <person name="Nielsen M.R."/>
            <person name="Sondergaard T.E."/>
            <person name="Sorensen J.L."/>
            <person name="Fitzpatrick D.A."/>
            <person name="Frisvad J.C."/>
            <person name="Nielsen K.L."/>
        </authorList>
    </citation>
    <scope>NUCLEOTIDE SEQUENCE</scope>
    <source>
        <strain evidence="2">IBT 19713</strain>
    </source>
</reference>
<feature type="compositionally biased region" description="Basic and acidic residues" evidence="1">
    <location>
        <begin position="27"/>
        <end position="45"/>
    </location>
</feature>
<dbReference type="Proteomes" id="UP001150941">
    <property type="component" value="Unassembled WGS sequence"/>
</dbReference>
<proteinExistence type="predicted"/>
<comment type="caution">
    <text evidence="2">The sequence shown here is derived from an EMBL/GenBank/DDBJ whole genome shotgun (WGS) entry which is preliminary data.</text>
</comment>
<protein>
    <submittedName>
        <fullName evidence="2">Uncharacterized protein</fullName>
    </submittedName>
</protein>
<feature type="compositionally biased region" description="Basic and acidic residues" evidence="1">
    <location>
        <begin position="68"/>
        <end position="124"/>
    </location>
</feature>
<sequence>MESDDARSPTDTEMGSDSESIPGSDDNSCHDTRRAPTQMEIERGLLARYPPEPDDAELPPSDDSISDEGLRDWEEGMNEKEIHKEKQNKLKQMDRSERRERNKQKREKETENRARYDKRRREQGTKTAPTQASTSQPGEASSPAHPLTCSILARPTLPPRQPPRSGRVDRFVPRQAFATSRAPLALQQRGERSQHTPSKRKKVGSPVAPAKDSGVIMLNLTEQLRQIQPPHCEQREHLC</sequence>
<dbReference type="EMBL" id="JAPQKS010000006">
    <property type="protein sequence ID" value="KAJ5223572.1"/>
    <property type="molecule type" value="Genomic_DNA"/>
</dbReference>
<dbReference type="GeneID" id="83204713"/>
<feature type="compositionally biased region" description="Polar residues" evidence="1">
    <location>
        <begin position="125"/>
        <end position="139"/>
    </location>
</feature>
<feature type="region of interest" description="Disordered" evidence="1">
    <location>
        <begin position="1"/>
        <end position="214"/>
    </location>
</feature>
<reference evidence="2" key="1">
    <citation type="submission" date="2022-11" db="EMBL/GenBank/DDBJ databases">
        <authorList>
            <person name="Petersen C."/>
        </authorList>
    </citation>
    <scope>NUCLEOTIDE SEQUENCE</scope>
    <source>
        <strain evidence="2">IBT 19713</strain>
    </source>
</reference>
<organism evidence="2 3">
    <name type="scientific">Penicillium chermesinum</name>
    <dbReference type="NCBI Taxonomy" id="63820"/>
    <lineage>
        <taxon>Eukaryota</taxon>
        <taxon>Fungi</taxon>
        <taxon>Dikarya</taxon>
        <taxon>Ascomycota</taxon>
        <taxon>Pezizomycotina</taxon>
        <taxon>Eurotiomycetes</taxon>
        <taxon>Eurotiomycetidae</taxon>
        <taxon>Eurotiales</taxon>
        <taxon>Aspergillaceae</taxon>
        <taxon>Penicillium</taxon>
    </lineage>
</organism>
<dbReference type="RefSeq" id="XP_058327755.1">
    <property type="nucleotide sequence ID" value="XM_058477410.1"/>
</dbReference>
<evidence type="ECO:0000313" key="3">
    <source>
        <dbReference type="Proteomes" id="UP001150941"/>
    </source>
</evidence>
<dbReference type="AlphaFoldDB" id="A0A9W9NP65"/>
<feature type="compositionally biased region" description="Polar residues" evidence="1">
    <location>
        <begin position="11"/>
        <end position="21"/>
    </location>
</feature>
<name>A0A9W9NP65_9EURO</name>
<accession>A0A9W9NP65</accession>
<feature type="compositionally biased region" description="Basic and acidic residues" evidence="1">
    <location>
        <begin position="1"/>
        <end position="10"/>
    </location>
</feature>
<gene>
    <name evidence="2" type="ORF">N7468_008114</name>
</gene>